<dbReference type="InterPro" id="IPR042635">
    <property type="entry name" value="MEGF10/SREC1/2-like"/>
</dbReference>
<feature type="domain" description="EGF-like" evidence="4">
    <location>
        <begin position="633"/>
        <end position="665"/>
    </location>
</feature>
<evidence type="ECO:0000313" key="5">
    <source>
        <dbReference type="EMBL" id="CUG90566.1"/>
    </source>
</evidence>
<feature type="domain" description="EGF-like" evidence="4">
    <location>
        <begin position="374"/>
        <end position="411"/>
    </location>
</feature>
<feature type="disulfide bond" evidence="2">
    <location>
        <begin position="401"/>
        <end position="410"/>
    </location>
</feature>
<keyword evidence="3 5" id="KW-0812">Transmembrane</keyword>
<proteinExistence type="predicted"/>
<feature type="disulfide bond" evidence="2">
    <location>
        <begin position="655"/>
        <end position="664"/>
    </location>
</feature>
<reference evidence="6" key="1">
    <citation type="submission" date="2015-09" db="EMBL/GenBank/DDBJ databases">
        <authorList>
            <consortium name="Pathogen Informatics"/>
        </authorList>
    </citation>
    <scope>NUCLEOTIDE SEQUENCE [LARGE SCALE GENOMIC DNA]</scope>
    <source>
        <strain evidence="6">Lake Konstanz</strain>
    </source>
</reference>
<evidence type="ECO:0000256" key="1">
    <source>
        <dbReference type="ARBA" id="ARBA00022536"/>
    </source>
</evidence>
<dbReference type="Gene3D" id="2.170.300.10">
    <property type="entry name" value="Tie2 ligand-binding domain superfamily"/>
    <property type="match status" value="2"/>
</dbReference>
<evidence type="ECO:0000256" key="2">
    <source>
        <dbReference type="PROSITE-ProRule" id="PRU00076"/>
    </source>
</evidence>
<organism evidence="5 6">
    <name type="scientific">Bodo saltans</name>
    <name type="common">Flagellated protozoan</name>
    <dbReference type="NCBI Taxonomy" id="75058"/>
    <lineage>
        <taxon>Eukaryota</taxon>
        <taxon>Discoba</taxon>
        <taxon>Euglenozoa</taxon>
        <taxon>Kinetoplastea</taxon>
        <taxon>Metakinetoplastina</taxon>
        <taxon>Eubodonida</taxon>
        <taxon>Bodonidae</taxon>
        <taxon>Bodo</taxon>
    </lineage>
</organism>
<dbReference type="InterPro" id="IPR000742">
    <property type="entry name" value="EGF"/>
</dbReference>
<gene>
    <name evidence="5" type="ORF">BSAL_27550</name>
</gene>
<keyword evidence="3" id="KW-1133">Transmembrane helix</keyword>
<feature type="disulfide bond" evidence="2">
    <location>
        <begin position="324"/>
        <end position="333"/>
    </location>
</feature>
<evidence type="ECO:0000259" key="4">
    <source>
        <dbReference type="PROSITE" id="PS50026"/>
    </source>
</evidence>
<dbReference type="SMART" id="SM00181">
    <property type="entry name" value="EGF"/>
    <property type="match status" value="12"/>
</dbReference>
<dbReference type="VEuPathDB" id="TriTrypDB:BSAL_27525"/>
<dbReference type="Proteomes" id="UP000051952">
    <property type="component" value="Unassembled WGS sequence"/>
</dbReference>
<sequence>FPSAIGCPPRGATPLTVYGAQLLPIGAFGLVFTFADNPDDVACVNLTHVDASTLVCTSYPGFGTNGTAVLYAVGDRTSVVASRAGLLTFGPNAASQCPIGTNGLQCSARGTCDAATGRCVCVRTALTGYWGGEDCGVCDARYNSSDGCMLACPVSVDGVVCSGTGWCANGQCWCGGSWTTSACDVECPGSGAVCSGHGTCDSESGTCVCDANAIDGSGFAGRDCSLCADGYSGALCALRCPTNPSGAICSGRGACFAGGCQCVTAYCGVSCELVVGVDDCGNCALPGLYGANCDLMCPGASVTNPCSGHGQCSAGRYGTGQCLCNAGFGQSDCSVACPSASGLSCGGLGNCSSLTGTCSCNRFQGGAACTVACPRSGAANLACGGHGTCDEGSSGTGACSCSTGYNGAACNVTCAGVSVPCNGRGVCGSSGTCACNSDDTVGHWAGDNCDICAPLYGGYDCTARCPTSNASVACSGHGTCGFDSVCACSASSTDGYWGGEMCSSCQPGYYGARCVNECPGGSCAPCSNHGSCSDGVNGTGACTCDNNATFGFWAPSDCTGCVAGWYGELCTLQCPRTAAGAICGNGTCNDGNNGDGTCVCAAGYATNQTTRGVCTACAAGYYGRTCAACPSNNSAVCSGHGVCSDGVGGSGSCACFVGFSGANCSLVCGVAGGRTCGNGTCVANNTCQCDANWAVADGTCSVCVDGRYGADCSLVCAPCVFGKCVQSGACVCRAGYFGPQCAGTCPGGATRPCSGNGTCDAMTGKCTCSANLASGFYVGDACASCDARYLSPRCNVPCPTFNGLVCYGRGTCFNGTCRGCAPLDNETQLIIQRCGSACQDIDSACFAVNDCPLGYYGPTCSTTCPGTTLAAGSSNALSTCAAKGLCLYNGTCLCNAGYYGTDCASPCPATTLGPCNSRGVCRDALCVCRTGAYGSAVREGLPWWLRQPVHDGDVTLDEEMTRGTANMLSVGSDRRIRCCGEVNKLLDVNLHPAMEMDSVEDTVMPDADDVIPDEGARSTVSAIVGSLGAAASGAILIRSSLSLQLAECASDDPGTNSSLSAALIGSSTSNLFQINVGSNVNTAGYGYRGALVSSVVLVLGAAILLSVAVVVKHCIERCHQPSHAVTWRTLTSESGLPGWWLVTCWALRSGRRAAPLRCGFPGQRLAMGCGHRCRGRRPSRGVATALVCAGSLVFQGVASAQASWLVHSGATRPCTRVATCAARCAVATGRGLRVGTVDMSTSFVVGLLAALPSLVVHLALMQRRLYLLCALVRCTSRLRSNFCFSLHTLPRGLRQFGGRTLHR</sequence>
<keyword evidence="1 2" id="KW-0245">EGF-like domain</keyword>
<dbReference type="VEuPathDB" id="TriTrypDB:BSAL_77530"/>
<keyword evidence="6" id="KW-1185">Reference proteome</keyword>
<dbReference type="VEuPathDB" id="TriTrypDB:BSAL_90800"/>
<feature type="transmembrane region" description="Helical" evidence="3">
    <location>
        <begin position="1085"/>
        <end position="1111"/>
    </location>
</feature>
<feature type="transmembrane region" description="Helical" evidence="3">
    <location>
        <begin position="1181"/>
        <end position="1198"/>
    </location>
</feature>
<dbReference type="PROSITE" id="PS50026">
    <property type="entry name" value="EGF_3"/>
    <property type="match status" value="3"/>
</dbReference>
<keyword evidence="3" id="KW-0472">Membrane</keyword>
<dbReference type="PANTHER" id="PTHR24043:SF8">
    <property type="entry name" value="EGF-LIKE DOMAIN-CONTAINING PROTEIN"/>
    <property type="match status" value="1"/>
</dbReference>
<evidence type="ECO:0000313" key="6">
    <source>
        <dbReference type="Proteomes" id="UP000051952"/>
    </source>
</evidence>
<dbReference type="OMA" id="CDSGYQD"/>
<evidence type="ECO:0000256" key="3">
    <source>
        <dbReference type="SAM" id="Phobius"/>
    </source>
</evidence>
<feature type="domain" description="EGF-like" evidence="4">
    <location>
        <begin position="298"/>
        <end position="334"/>
    </location>
</feature>
<dbReference type="EMBL" id="CYKH01001846">
    <property type="protein sequence ID" value="CUG90566.1"/>
    <property type="molecule type" value="Genomic_DNA"/>
</dbReference>
<protein>
    <submittedName>
        <fullName evidence="5">Transmembrane protein, putative</fullName>
    </submittedName>
</protein>
<dbReference type="PANTHER" id="PTHR24043">
    <property type="entry name" value="SCAVENGER RECEPTOR CLASS F"/>
    <property type="match status" value="1"/>
</dbReference>
<dbReference type="OrthoDB" id="272535at2759"/>
<dbReference type="PROSITE" id="PS00022">
    <property type="entry name" value="EGF_1"/>
    <property type="match status" value="4"/>
</dbReference>
<dbReference type="GO" id="GO:0005044">
    <property type="term" value="F:scavenger receptor activity"/>
    <property type="evidence" value="ECO:0007669"/>
    <property type="project" value="InterPro"/>
</dbReference>
<name>A0A0S4JG98_BODSA</name>
<comment type="caution">
    <text evidence="2">Lacks conserved residue(s) required for the propagation of feature annotation.</text>
</comment>
<dbReference type="Gene3D" id="2.10.25.10">
    <property type="entry name" value="Laminin"/>
    <property type="match status" value="3"/>
</dbReference>
<feature type="non-terminal residue" evidence="5">
    <location>
        <position position="1"/>
    </location>
</feature>
<keyword evidence="2" id="KW-1015">Disulfide bond</keyword>
<dbReference type="Pfam" id="PF23106">
    <property type="entry name" value="EGF_Teneurin"/>
    <property type="match status" value="1"/>
</dbReference>
<accession>A0A0S4JG98</accession>
<feature type="transmembrane region" description="Helical" evidence="3">
    <location>
        <begin position="1239"/>
        <end position="1260"/>
    </location>
</feature>